<evidence type="ECO:0000313" key="2">
    <source>
        <dbReference type="EMBL" id="OGF56825.1"/>
    </source>
</evidence>
<comment type="caution">
    <text evidence="2">The sequence shown here is derived from an EMBL/GenBank/DDBJ whole genome shotgun (WGS) entry which is preliminary data.</text>
</comment>
<dbReference type="InterPro" id="IPR011050">
    <property type="entry name" value="Pectin_lyase_fold/virulence"/>
</dbReference>
<dbReference type="SUPFAM" id="SSF51126">
    <property type="entry name" value="Pectin lyase-like"/>
    <property type="match status" value="1"/>
</dbReference>
<feature type="domain" description="Right handed beta helix" evidence="1">
    <location>
        <begin position="211"/>
        <end position="366"/>
    </location>
</feature>
<dbReference type="EMBL" id="MFGX01000025">
    <property type="protein sequence ID" value="OGF56825.1"/>
    <property type="molecule type" value="Genomic_DNA"/>
</dbReference>
<organism evidence="2 3">
    <name type="scientific">Fraserbacteria sp. (strain RBG_16_55_9)</name>
    <dbReference type="NCBI Taxonomy" id="1817864"/>
    <lineage>
        <taxon>Bacteria</taxon>
        <taxon>Candidatus Fraseribacteriota</taxon>
    </lineage>
</organism>
<dbReference type="AlphaFoldDB" id="A0A1F5V0B0"/>
<evidence type="ECO:0000313" key="3">
    <source>
        <dbReference type="Proteomes" id="UP000179157"/>
    </source>
</evidence>
<dbReference type="Gene3D" id="2.160.20.10">
    <property type="entry name" value="Single-stranded right-handed beta-helix, Pectin lyase-like"/>
    <property type="match status" value="2"/>
</dbReference>
<sequence length="427" mass="46771">MERIRFLLIAAVLSSFLVLSGGGGRGSQPEEPFKTFVVCPEGSPNCQFSKIDEAIQAAGADDLILLRPGTYKETLIFEKPVRLVATETGRVRIQGMQPGRPTITLKTSREEDLRVTLEGVIISGGSPINPTQACFDERNWICPDGVALSGEGSVAFTLVDSQITQANTGILCPWTLHSEGSARLILLNSRFSENVFGMYLDGCDFQEVNLTLEQATFAGNQLGVLIDQLGRKAGRMTVEIEESRFAANGNGLTANLRIEGSKLTIRNSWFLDNVVGIGSTMSSTTEIRTSRFIGNRIGLQLGHLLIGEKSGSILLEDSVVAYNIERGLYILSSSWIELRNNLIQGNGSGIVIFRADNLLSLVNNSILHNHEWGVALFRSPCVENPPTDPRFIDPIFIQGEGNEIRENGKGDLCPEDYNWPPNFQKQP</sequence>
<dbReference type="InterPro" id="IPR012334">
    <property type="entry name" value="Pectin_lyas_fold"/>
</dbReference>
<protein>
    <recommendedName>
        <fullName evidence="1">Right handed beta helix domain-containing protein</fullName>
    </recommendedName>
</protein>
<dbReference type="Pfam" id="PF13229">
    <property type="entry name" value="Beta_helix"/>
    <property type="match status" value="1"/>
</dbReference>
<proteinExistence type="predicted"/>
<dbReference type="Proteomes" id="UP000179157">
    <property type="component" value="Unassembled WGS sequence"/>
</dbReference>
<accession>A0A1F5V0B0</accession>
<dbReference type="InterPro" id="IPR039448">
    <property type="entry name" value="Beta_helix"/>
</dbReference>
<name>A0A1F5V0B0_FRAXR</name>
<reference evidence="2 3" key="1">
    <citation type="journal article" date="2016" name="Nat. Commun.">
        <title>Thousands of microbial genomes shed light on interconnected biogeochemical processes in an aquifer system.</title>
        <authorList>
            <person name="Anantharaman K."/>
            <person name="Brown C.T."/>
            <person name="Hug L.A."/>
            <person name="Sharon I."/>
            <person name="Castelle C.J."/>
            <person name="Probst A.J."/>
            <person name="Thomas B.C."/>
            <person name="Singh A."/>
            <person name="Wilkins M.J."/>
            <person name="Karaoz U."/>
            <person name="Brodie E.L."/>
            <person name="Williams K.H."/>
            <person name="Hubbard S.S."/>
            <person name="Banfield J.F."/>
        </authorList>
    </citation>
    <scope>NUCLEOTIDE SEQUENCE [LARGE SCALE GENOMIC DNA]</scope>
    <source>
        <strain evidence="3">RBG_16_55_9</strain>
    </source>
</reference>
<evidence type="ECO:0000259" key="1">
    <source>
        <dbReference type="Pfam" id="PF13229"/>
    </source>
</evidence>
<gene>
    <name evidence="2" type="ORF">A2Z21_02590</name>
</gene>